<dbReference type="GeneID" id="98147530"/>
<evidence type="ECO:0000313" key="2">
    <source>
        <dbReference type="Proteomes" id="UP001610432"/>
    </source>
</evidence>
<comment type="caution">
    <text evidence="1">The sequence shown here is derived from an EMBL/GenBank/DDBJ whole genome shotgun (WGS) entry which is preliminary data.</text>
</comment>
<organism evidence="1 2">
    <name type="scientific">Aspergillus lucknowensis</name>
    <dbReference type="NCBI Taxonomy" id="176173"/>
    <lineage>
        <taxon>Eukaryota</taxon>
        <taxon>Fungi</taxon>
        <taxon>Dikarya</taxon>
        <taxon>Ascomycota</taxon>
        <taxon>Pezizomycotina</taxon>
        <taxon>Eurotiomycetes</taxon>
        <taxon>Eurotiomycetidae</taxon>
        <taxon>Eurotiales</taxon>
        <taxon>Aspergillaceae</taxon>
        <taxon>Aspergillus</taxon>
        <taxon>Aspergillus subgen. Nidulantes</taxon>
    </lineage>
</organism>
<gene>
    <name evidence="1" type="ORF">BJX67DRAFT_379000</name>
</gene>
<protein>
    <submittedName>
        <fullName evidence="1">Uncharacterized protein</fullName>
    </submittedName>
</protein>
<accession>A0ABR4LZ29</accession>
<name>A0ABR4LZ29_9EURO</name>
<evidence type="ECO:0000313" key="1">
    <source>
        <dbReference type="EMBL" id="KAL2869444.1"/>
    </source>
</evidence>
<sequence length="151" mass="17424">MAHPMRIVIYVCVADIPGNPQRRHITLGDAVCRDLLNRRFHATLHPAVYDHVHVPADFDSALPLKRWFIIDLNVRETLSYSDVTRIPHPVYLASRRGDEWMFIRRDKWTEKAKTRAASFPWGGHLEQKLVSEMRKESGLLQNSNHETASAS</sequence>
<dbReference type="RefSeq" id="XP_070888423.1">
    <property type="nucleotide sequence ID" value="XM_071032458.1"/>
</dbReference>
<dbReference type="EMBL" id="JBFXLQ010000009">
    <property type="protein sequence ID" value="KAL2869444.1"/>
    <property type="molecule type" value="Genomic_DNA"/>
</dbReference>
<keyword evidence="2" id="KW-1185">Reference proteome</keyword>
<reference evidence="1 2" key="1">
    <citation type="submission" date="2024-07" db="EMBL/GenBank/DDBJ databases">
        <title>Section-level genome sequencing and comparative genomics of Aspergillus sections Usti and Cavernicolus.</title>
        <authorList>
            <consortium name="Lawrence Berkeley National Laboratory"/>
            <person name="Nybo J.L."/>
            <person name="Vesth T.C."/>
            <person name="Theobald S."/>
            <person name="Frisvad J.C."/>
            <person name="Larsen T.O."/>
            <person name="Kjaerboelling I."/>
            <person name="Rothschild-Mancinelli K."/>
            <person name="Lyhne E.K."/>
            <person name="Kogle M.E."/>
            <person name="Barry K."/>
            <person name="Clum A."/>
            <person name="Na H."/>
            <person name="Ledsgaard L."/>
            <person name="Lin J."/>
            <person name="Lipzen A."/>
            <person name="Kuo A."/>
            <person name="Riley R."/>
            <person name="Mondo S."/>
            <person name="Labutti K."/>
            <person name="Haridas S."/>
            <person name="Pangalinan J."/>
            <person name="Salamov A.A."/>
            <person name="Simmons B.A."/>
            <person name="Magnuson J.K."/>
            <person name="Chen J."/>
            <person name="Drula E."/>
            <person name="Henrissat B."/>
            <person name="Wiebenga A."/>
            <person name="Lubbers R.J."/>
            <person name="Gomes A.C."/>
            <person name="Macurrencykelacurrency M.R."/>
            <person name="Stajich J."/>
            <person name="Grigoriev I.V."/>
            <person name="Mortensen U.H."/>
            <person name="De Vries R.P."/>
            <person name="Baker S.E."/>
            <person name="Andersen M.R."/>
        </authorList>
    </citation>
    <scope>NUCLEOTIDE SEQUENCE [LARGE SCALE GENOMIC DNA]</scope>
    <source>
        <strain evidence="1 2">CBS 449.75</strain>
    </source>
</reference>
<dbReference type="Proteomes" id="UP001610432">
    <property type="component" value="Unassembled WGS sequence"/>
</dbReference>
<proteinExistence type="predicted"/>